<keyword evidence="5" id="KW-1185">Reference proteome</keyword>
<dbReference type="Proteomes" id="UP000290189">
    <property type="component" value="Unassembled WGS sequence"/>
</dbReference>
<evidence type="ECO:0000313" key="4">
    <source>
        <dbReference type="EMBL" id="SPQ98801.1"/>
    </source>
</evidence>
<keyword evidence="4" id="KW-0496">Mitochondrion</keyword>
<evidence type="ECO:0000256" key="1">
    <source>
        <dbReference type="SAM" id="MobiDB-lite"/>
    </source>
</evidence>
<feature type="transmembrane region" description="Helical" evidence="2">
    <location>
        <begin position="101"/>
        <end position="120"/>
    </location>
</feature>
<keyword evidence="2" id="KW-0472">Membrane</keyword>
<accession>A0A0G4J3I0</accession>
<feature type="transmembrane region" description="Helical" evidence="2">
    <location>
        <begin position="140"/>
        <end position="164"/>
    </location>
</feature>
<organism evidence="3 5">
    <name type="scientific">Plasmodiophora brassicae</name>
    <name type="common">Clubroot disease agent</name>
    <dbReference type="NCBI Taxonomy" id="37360"/>
    <lineage>
        <taxon>Eukaryota</taxon>
        <taxon>Sar</taxon>
        <taxon>Rhizaria</taxon>
        <taxon>Endomyxa</taxon>
        <taxon>Phytomyxea</taxon>
        <taxon>Plasmodiophorida</taxon>
        <taxon>Plasmodiophoridae</taxon>
        <taxon>Plasmodiophora</taxon>
    </lineage>
</organism>
<evidence type="ECO:0000256" key="2">
    <source>
        <dbReference type="SAM" id="Phobius"/>
    </source>
</evidence>
<feature type="region of interest" description="Disordered" evidence="1">
    <location>
        <begin position="280"/>
        <end position="322"/>
    </location>
</feature>
<protein>
    <recommendedName>
        <fullName evidence="7">G-protein coupled receptors family 3 profile domain-containing protein</fullName>
    </recommendedName>
</protein>
<dbReference type="EMBL" id="OVEO01000010">
    <property type="protein sequence ID" value="SPQ98801.1"/>
    <property type="molecule type" value="Genomic_DNA"/>
</dbReference>
<evidence type="ECO:0008006" key="7">
    <source>
        <dbReference type="Google" id="ProtNLM"/>
    </source>
</evidence>
<reference evidence="3 5" key="1">
    <citation type="submission" date="2015-02" db="EMBL/GenBank/DDBJ databases">
        <authorList>
            <person name="Chooi Y.-H."/>
        </authorList>
    </citation>
    <scope>NUCLEOTIDE SEQUENCE [LARGE SCALE GENOMIC DNA]</scope>
    <source>
        <strain evidence="3">E3</strain>
    </source>
</reference>
<feature type="transmembrane region" description="Helical" evidence="2">
    <location>
        <begin position="6"/>
        <end position="25"/>
    </location>
</feature>
<evidence type="ECO:0000313" key="5">
    <source>
        <dbReference type="Proteomes" id="UP000039324"/>
    </source>
</evidence>
<dbReference type="Proteomes" id="UP000039324">
    <property type="component" value="Unassembled WGS sequence"/>
</dbReference>
<keyword evidence="2" id="KW-1133">Transmembrane helix</keyword>
<feature type="transmembrane region" description="Helical" evidence="2">
    <location>
        <begin position="207"/>
        <end position="229"/>
    </location>
</feature>
<geneLocation type="mitochondrion" evidence="4"/>
<feature type="transmembrane region" description="Helical" evidence="2">
    <location>
        <begin position="37"/>
        <end position="56"/>
    </location>
</feature>
<proteinExistence type="predicted"/>
<feature type="transmembrane region" description="Helical" evidence="2">
    <location>
        <begin position="176"/>
        <end position="201"/>
    </location>
</feature>
<evidence type="ECO:0000313" key="6">
    <source>
        <dbReference type="Proteomes" id="UP000290189"/>
    </source>
</evidence>
<sequence>MSWLTTWANLQVAVLLAALAAFTTMRYTHAPRSAFPVVLSGVNLATAVATLLLTVAEAVEPTVCAFFMHEALFALSDYNLYHARMAIFYQSSARASRWLKAALYAQNVLFVTLSIINLVSGDTPKRFGFSCISGSSGYSLAIGVPVFVNFAGMFVIGVYTVRRFARDTNAQATRNLAVLTLMLMSFAMTALTGIAIIVFAALRVSHVLTLILQLATKTVAIGLAGTVWVRIRRHRDATKLPKAGSGRPPPVRITKASNALDAVGVTAGQRVATVSADKGNQRVDNSGTLRKGSGRTLGTANREPFRVAGGVGGGPRRSSDLDPCVTREAVAGATVAPSRRVKSAWTRRGQTTSAMAGSRRDDNDIYDLDVP</sequence>
<dbReference type="AlphaFoldDB" id="A0A0G4J3I0"/>
<name>A0A0G4J3I0_PLABS</name>
<gene>
    <name evidence="3" type="ORF">PBRA_002204</name>
    <name evidence="4" type="ORF">PLBR_LOCUS6016</name>
</gene>
<feature type="region of interest" description="Disordered" evidence="1">
    <location>
        <begin position="341"/>
        <end position="371"/>
    </location>
</feature>
<evidence type="ECO:0000313" key="3">
    <source>
        <dbReference type="EMBL" id="CEP01939.1"/>
    </source>
</evidence>
<dbReference type="EMBL" id="CDSF01000122">
    <property type="protein sequence ID" value="CEP01939.1"/>
    <property type="molecule type" value="Genomic_DNA"/>
</dbReference>
<keyword evidence="2" id="KW-0812">Transmembrane</keyword>
<reference evidence="4 6" key="2">
    <citation type="submission" date="2018-03" db="EMBL/GenBank/DDBJ databases">
        <authorList>
            <person name="Fogelqvist J."/>
        </authorList>
    </citation>
    <scope>NUCLEOTIDE SEQUENCE [LARGE SCALE GENOMIC DNA]</scope>
</reference>